<dbReference type="OrthoDB" id="3004402at2759"/>
<evidence type="ECO:0000256" key="2">
    <source>
        <dbReference type="ARBA" id="ARBA00006333"/>
    </source>
</evidence>
<dbReference type="GO" id="GO:0046872">
    <property type="term" value="F:metal ion binding"/>
    <property type="evidence" value="ECO:0007669"/>
    <property type="project" value="UniProtKB-KW"/>
</dbReference>
<comment type="similarity">
    <text evidence="2 4">Belongs to the terpene synthase family.</text>
</comment>
<keyword evidence="6" id="KW-1185">Reference proteome</keyword>
<evidence type="ECO:0000256" key="3">
    <source>
        <dbReference type="ARBA" id="ARBA00022842"/>
    </source>
</evidence>
<dbReference type="PANTHER" id="PTHR35201">
    <property type="entry name" value="TERPENE SYNTHASE"/>
    <property type="match status" value="1"/>
</dbReference>
<dbReference type="InterPro" id="IPR008949">
    <property type="entry name" value="Isoprenoid_synthase_dom_sf"/>
</dbReference>
<dbReference type="SUPFAM" id="SSF48576">
    <property type="entry name" value="Terpenoid synthases"/>
    <property type="match status" value="1"/>
</dbReference>
<dbReference type="GO" id="GO:0008299">
    <property type="term" value="P:isoprenoid biosynthetic process"/>
    <property type="evidence" value="ECO:0007669"/>
    <property type="project" value="UniProtKB-ARBA"/>
</dbReference>
<dbReference type="AlphaFoldDB" id="A0A8H3EQS7"/>
<accession>A0A8H3EQS7</accession>
<dbReference type="EMBL" id="CAJPDQ010000006">
    <property type="protein sequence ID" value="CAF9911056.1"/>
    <property type="molecule type" value="Genomic_DNA"/>
</dbReference>
<evidence type="ECO:0000256" key="4">
    <source>
        <dbReference type="RuleBase" id="RU366034"/>
    </source>
</evidence>
<sequence length="230" mass="25903">MANILEDMSLAEGEAYNKTIMDVMSGSISADRSLPEQWIMSDLCTEMRSVDAKLAEETLNATYIFMRAQTHKSRLSISNLKQYFVYREDDVGQKLLASLMEFTMSLAIAAPERVLLGPFERHCGQHISIINDILSWEKEVRAAATGHSEGAALCSAVQVLASESGLTIEASKRVLWTIAREIENAYVQDASEFFEREVSEDVRAYVRGLVHQMGGNERWSLETKRYHELS</sequence>
<keyword evidence="4" id="KW-0479">Metal-binding</keyword>
<evidence type="ECO:0000313" key="5">
    <source>
        <dbReference type="EMBL" id="CAF9911056.1"/>
    </source>
</evidence>
<organism evidence="5 6">
    <name type="scientific">Gomphillus americanus</name>
    <dbReference type="NCBI Taxonomy" id="1940652"/>
    <lineage>
        <taxon>Eukaryota</taxon>
        <taxon>Fungi</taxon>
        <taxon>Dikarya</taxon>
        <taxon>Ascomycota</taxon>
        <taxon>Pezizomycotina</taxon>
        <taxon>Lecanoromycetes</taxon>
        <taxon>OSLEUM clade</taxon>
        <taxon>Ostropomycetidae</taxon>
        <taxon>Ostropales</taxon>
        <taxon>Graphidaceae</taxon>
        <taxon>Gomphilloideae</taxon>
        <taxon>Gomphillus</taxon>
    </lineage>
</organism>
<dbReference type="EC" id="4.2.3.-" evidence="4"/>
<keyword evidence="3 4" id="KW-0460">Magnesium</keyword>
<gene>
    <name evidence="5" type="ORF">GOMPHAMPRED_007286</name>
</gene>
<evidence type="ECO:0000313" key="6">
    <source>
        <dbReference type="Proteomes" id="UP000664169"/>
    </source>
</evidence>
<dbReference type="PANTHER" id="PTHR35201:SF4">
    <property type="entry name" value="BETA-PINACENE SYNTHASE-RELATED"/>
    <property type="match status" value="1"/>
</dbReference>
<keyword evidence="4" id="KW-0456">Lyase</keyword>
<dbReference type="Proteomes" id="UP000664169">
    <property type="component" value="Unassembled WGS sequence"/>
</dbReference>
<comment type="caution">
    <text evidence="5">The sequence shown here is derived from an EMBL/GenBank/DDBJ whole genome shotgun (WGS) entry which is preliminary data.</text>
</comment>
<dbReference type="GO" id="GO:0010333">
    <property type="term" value="F:terpene synthase activity"/>
    <property type="evidence" value="ECO:0007669"/>
    <property type="project" value="InterPro"/>
</dbReference>
<proteinExistence type="inferred from homology"/>
<dbReference type="Gene3D" id="1.10.600.10">
    <property type="entry name" value="Farnesyl Diphosphate Synthase"/>
    <property type="match status" value="1"/>
</dbReference>
<protein>
    <recommendedName>
        <fullName evidence="4">Terpene synthase</fullName>
        <ecNumber evidence="4">4.2.3.-</ecNumber>
    </recommendedName>
</protein>
<name>A0A8H3EQS7_9LECA</name>
<reference evidence="5" key="1">
    <citation type="submission" date="2021-03" db="EMBL/GenBank/DDBJ databases">
        <authorList>
            <person name="Tagirdzhanova G."/>
        </authorList>
    </citation>
    <scope>NUCLEOTIDE SEQUENCE</scope>
</reference>
<dbReference type="InterPro" id="IPR034686">
    <property type="entry name" value="Terpene_cyclase-like_2"/>
</dbReference>
<comment type="cofactor">
    <cofactor evidence="1 4">
        <name>Mg(2+)</name>
        <dbReference type="ChEBI" id="CHEBI:18420"/>
    </cofactor>
</comment>
<evidence type="ECO:0000256" key="1">
    <source>
        <dbReference type="ARBA" id="ARBA00001946"/>
    </source>
</evidence>
<dbReference type="Pfam" id="PF19086">
    <property type="entry name" value="Terpene_syn_C_2"/>
    <property type="match status" value="1"/>
</dbReference>